<dbReference type="OrthoDB" id="10282573at2759"/>
<comment type="caution">
    <text evidence="1">The sequence shown here is derived from an EMBL/GenBank/DDBJ whole genome shotgun (WGS) entry which is preliminary data.</text>
</comment>
<evidence type="ECO:0000313" key="2">
    <source>
        <dbReference type="Proteomes" id="UP000019335"/>
    </source>
</evidence>
<reference evidence="1 2" key="1">
    <citation type="journal article" date="2014" name="Mol. Plant">
        <title>Chromosome Scale Genome Assembly and Transcriptome Profiling of Nannochloropsis gaditana in Nitrogen Depletion.</title>
        <authorList>
            <person name="Corteggiani Carpinelli E."/>
            <person name="Telatin A."/>
            <person name="Vitulo N."/>
            <person name="Forcato C."/>
            <person name="D'Angelo M."/>
            <person name="Schiavon R."/>
            <person name="Vezzi A."/>
            <person name="Giacometti G.M."/>
            <person name="Morosinotto T."/>
            <person name="Valle G."/>
        </authorList>
    </citation>
    <scope>NUCLEOTIDE SEQUENCE [LARGE SCALE GENOMIC DNA]</scope>
    <source>
        <strain evidence="1 2">B-31</strain>
    </source>
</reference>
<organism evidence="1 2">
    <name type="scientific">Nannochloropsis gaditana</name>
    <dbReference type="NCBI Taxonomy" id="72520"/>
    <lineage>
        <taxon>Eukaryota</taxon>
        <taxon>Sar</taxon>
        <taxon>Stramenopiles</taxon>
        <taxon>Ochrophyta</taxon>
        <taxon>Eustigmatophyceae</taxon>
        <taxon>Eustigmatales</taxon>
        <taxon>Monodopsidaceae</taxon>
        <taxon>Nannochloropsis</taxon>
    </lineage>
</organism>
<dbReference type="EMBL" id="AZIL01000442">
    <property type="protein sequence ID" value="EWM27450.1"/>
    <property type="molecule type" value="Genomic_DNA"/>
</dbReference>
<sequence>MDGLTHRVGVKQPASAPDYTSSFSVPSFSVIPSFAKNWLWGKRRRLLSWNRSKAFQAGILLAFLGTLSWCILSPATPHAESRLGPPISVSYVESLRQAMGWVPANHWSRLPHKRLLVTQFASASHAAQFRSTWENHESKFMKVQQDASLLLACPAADKSRLLQEVIERQKWQYVGSWEHDHPFAHGPLLQYRTPKEGIDVFFQPMNLHFPKYYNESHPKPIPTCAGGRPFSWQYALYSGAVFAYQLIHLPFLARYDYFMKIDGDLSFGRTFPFDLGADMAARKCIVAHSAIHGSVDCEDQNLAALLAADKALGWPEPKSLAYSWCNKNGEGRKGDLMFFGNFQAYKTQGFLLSPQILSISRYMYEEWKDGYYKHRWGDQGPFVMYACQMLDVPDLSDDARICSYANFREDGLLNH</sequence>
<protein>
    <submittedName>
        <fullName evidence="1">Uncharacterized protein</fullName>
    </submittedName>
</protein>
<gene>
    <name evidence="1" type="ORF">Naga_100107g14</name>
</gene>
<dbReference type="InterPro" id="IPR029044">
    <property type="entry name" value="Nucleotide-diphossugar_trans"/>
</dbReference>
<evidence type="ECO:0000313" key="1">
    <source>
        <dbReference type="EMBL" id="EWM27450.1"/>
    </source>
</evidence>
<proteinExistence type="predicted"/>
<dbReference type="Gene3D" id="3.90.550.10">
    <property type="entry name" value="Spore Coat Polysaccharide Biosynthesis Protein SpsA, Chain A"/>
    <property type="match status" value="1"/>
</dbReference>
<dbReference type="Proteomes" id="UP000019335">
    <property type="component" value="Chromosome 6"/>
</dbReference>
<accession>W7TK66</accession>
<dbReference type="AlphaFoldDB" id="W7TK66"/>
<keyword evidence="2" id="KW-1185">Reference proteome</keyword>
<name>W7TK66_9STRA</name>